<proteinExistence type="predicted"/>
<feature type="compositionally biased region" description="Acidic residues" evidence="1">
    <location>
        <begin position="16"/>
        <end position="32"/>
    </location>
</feature>
<comment type="caution">
    <text evidence="3">The sequence shown here is derived from an EMBL/GenBank/DDBJ whole genome shotgun (WGS) entry which is preliminary data.</text>
</comment>
<protein>
    <recommendedName>
        <fullName evidence="2">4Fe-4S ferredoxin-type domain-containing protein</fullName>
    </recommendedName>
</protein>
<feature type="domain" description="4Fe-4S ferredoxin-type" evidence="2">
    <location>
        <begin position="51"/>
        <end position="82"/>
    </location>
</feature>
<feature type="compositionally biased region" description="Acidic residues" evidence="1">
    <location>
        <begin position="323"/>
        <end position="338"/>
    </location>
</feature>
<evidence type="ECO:0000313" key="4">
    <source>
        <dbReference type="Proteomes" id="UP001189429"/>
    </source>
</evidence>
<feature type="region of interest" description="Disordered" evidence="1">
    <location>
        <begin position="289"/>
        <end position="408"/>
    </location>
</feature>
<sequence>MASVASEGSSGAMEGADQEGEDIIDVDEEASEGGEGGAVDADAESKAGEDEEAVKNISLKCLGCKLTCESPCPIGAKLGAKRLVHWGKCGKKKLRMEGQNVKVRLPSGSWCSICASVHRSSFKKSWGKIQNVPDKIKDPNHKTSWKKNRGEFVHRKGGGSIRVRPLRPQAHYDEEVCNDLEGPEKELWELPAYEKEFGTGKQTGAMVETAKNCKGKLVKGVFILTGKQGVYKVESGRRQAAVSRTVHEDGSMVLNEEQVEEAVAAAHAAPPASSSAMNIEQTRAKAEAAKAAAALVAPPAEPGDDEGDSDAEESGSGSSNATEDSEAPEGDDDSDDEPVLPPKKVARAAPSSAGVTPIKGNSSSCGGATPSVKSAPKSKAPTAPQGGGGPAIAPKAAKRAAAAPSTTHDKASAVAKEFEEIGAQFTIGNFDGASGRAIEKLRHLGQGPVLSGLKLARGFVEPAVAFLKITAPSIPKATASASAMWAAWKEVEINGVRPSTASAAAIALKRVHEVLVRKKDVGAVVSEALAILDTEAGLGDAVINVAVVKHDATLVKKVQCKGVGAICSKIVRAAVFDKKDDDSIYEAEDLKDAVATVTDLLDYRDCDPQYLEEKIKMWNASEHRLISDVKITSLGRIMGSALAAISKAGRARRFAKPFQQARWPTPRSFGLSRGWLLVRIRPPRSWRPWCSPKKTPPIDPDFGFEIQAKAIKEIVSELGEACRSANETSRMNLEMQKYLKGVVSGLTAWLESAAAYLIYRSGVLIEGESELKSVVDQIGEYRALHQTFRLALITHKIPFEPDPTIDLESLAEIVDTMVKAKVADSQQAQQARIALCRNLGETFGEEGVTILKDMFNKAGVIFNSAELSVVESTSKAEEGKSNGEGALRRVESLADAIVEAAAPVVDDAKSYLDDLAQRMSTDALPISHMDVAKFLGDGDELVAKKLGSFNLASGMTEYDNVLGALQALNSLGEESQERRTMRLKVMACVKILPAMVSACAFETSAAELKAQPGVEEKGNIFLKTASAALKDMEAGVQALGAKPDGGDVTAEFEQITRGAAVYKAKMVQESTGKLGELATKLGSVGGEMCSKLVDLKDVKKQLAEESMRSVLDFEGRAELKDNIKLLNSPDGVQRLQSWTTTLKGAPVVTGEAEKRSARLVEVRSKARLLIALGGALVVIAEKAEVKAPAYIQDLKVKLKLWSQVPKTAQSKLEQLVKADVAE</sequence>
<feature type="compositionally biased region" description="Low complexity" evidence="1">
    <location>
        <begin position="289"/>
        <end position="298"/>
    </location>
</feature>
<feature type="compositionally biased region" description="Acidic residues" evidence="1">
    <location>
        <begin position="302"/>
        <end position="313"/>
    </location>
</feature>
<dbReference type="PROSITE" id="PS51379">
    <property type="entry name" value="4FE4S_FER_2"/>
    <property type="match status" value="1"/>
</dbReference>
<organism evidence="3 4">
    <name type="scientific">Prorocentrum cordatum</name>
    <dbReference type="NCBI Taxonomy" id="2364126"/>
    <lineage>
        <taxon>Eukaryota</taxon>
        <taxon>Sar</taxon>
        <taxon>Alveolata</taxon>
        <taxon>Dinophyceae</taxon>
        <taxon>Prorocentrales</taxon>
        <taxon>Prorocentraceae</taxon>
        <taxon>Prorocentrum</taxon>
    </lineage>
</organism>
<reference evidence="3" key="1">
    <citation type="submission" date="2023-10" db="EMBL/GenBank/DDBJ databases">
        <authorList>
            <person name="Chen Y."/>
            <person name="Shah S."/>
            <person name="Dougan E. K."/>
            <person name="Thang M."/>
            <person name="Chan C."/>
        </authorList>
    </citation>
    <scope>NUCLEOTIDE SEQUENCE [LARGE SCALE GENOMIC DNA]</scope>
</reference>
<evidence type="ECO:0000259" key="2">
    <source>
        <dbReference type="PROSITE" id="PS51379"/>
    </source>
</evidence>
<evidence type="ECO:0000256" key="1">
    <source>
        <dbReference type="SAM" id="MobiDB-lite"/>
    </source>
</evidence>
<dbReference type="EMBL" id="CAUYUJ010019007">
    <property type="protein sequence ID" value="CAK0887979.1"/>
    <property type="molecule type" value="Genomic_DNA"/>
</dbReference>
<feature type="region of interest" description="Disordered" evidence="1">
    <location>
        <begin position="1"/>
        <end position="49"/>
    </location>
</feature>
<dbReference type="InterPro" id="IPR017896">
    <property type="entry name" value="4Fe4S_Fe-S-bd"/>
</dbReference>
<feature type="compositionally biased region" description="Low complexity" evidence="1">
    <location>
        <begin position="391"/>
        <end position="404"/>
    </location>
</feature>
<keyword evidence="4" id="KW-1185">Reference proteome</keyword>
<gene>
    <name evidence="3" type="ORF">PCOR1329_LOCUS68866</name>
</gene>
<dbReference type="Proteomes" id="UP001189429">
    <property type="component" value="Unassembled WGS sequence"/>
</dbReference>
<accession>A0ABN9WMX5</accession>
<evidence type="ECO:0000313" key="3">
    <source>
        <dbReference type="EMBL" id="CAK0887979.1"/>
    </source>
</evidence>
<name>A0ABN9WMX5_9DINO</name>